<keyword evidence="3" id="KW-0378">Hydrolase</keyword>
<comment type="caution">
    <text evidence="7">The sequence shown here is derived from an EMBL/GenBank/DDBJ whole genome shotgun (WGS) entry which is preliminary data.</text>
</comment>
<evidence type="ECO:0000256" key="2">
    <source>
        <dbReference type="ARBA" id="ARBA00022723"/>
    </source>
</evidence>
<proteinExistence type="inferred from homology"/>
<dbReference type="PANTHER" id="PTHR42693:SF53">
    <property type="entry name" value="ENDO-4-O-SULFATASE"/>
    <property type="match status" value="1"/>
</dbReference>
<evidence type="ECO:0000313" key="7">
    <source>
        <dbReference type="EMBL" id="MFC4870844.1"/>
    </source>
</evidence>
<dbReference type="Gene3D" id="3.30.1120.10">
    <property type="match status" value="1"/>
</dbReference>
<feature type="domain" description="Sulfatase N-terminal" evidence="6">
    <location>
        <begin position="43"/>
        <end position="420"/>
    </location>
</feature>
<dbReference type="SUPFAM" id="SSF53649">
    <property type="entry name" value="Alkaline phosphatase-like"/>
    <property type="match status" value="1"/>
</dbReference>
<reference evidence="8" key="1">
    <citation type="journal article" date="2019" name="Int. J. Syst. Evol. Microbiol.">
        <title>The Global Catalogue of Microorganisms (GCM) 10K type strain sequencing project: providing services to taxonomists for standard genome sequencing and annotation.</title>
        <authorList>
            <consortium name="The Broad Institute Genomics Platform"/>
            <consortium name="The Broad Institute Genome Sequencing Center for Infectious Disease"/>
            <person name="Wu L."/>
            <person name="Ma J."/>
        </authorList>
    </citation>
    <scope>NUCLEOTIDE SEQUENCE [LARGE SCALE GENOMIC DNA]</scope>
    <source>
        <strain evidence="8">CGMCC 4.7466</strain>
    </source>
</reference>
<dbReference type="EMBL" id="JBHSJJ010000002">
    <property type="protein sequence ID" value="MFC4870844.1"/>
    <property type="molecule type" value="Genomic_DNA"/>
</dbReference>
<dbReference type="Proteomes" id="UP001595818">
    <property type="component" value="Unassembled WGS sequence"/>
</dbReference>
<dbReference type="PROSITE" id="PS00149">
    <property type="entry name" value="SULFATASE_2"/>
    <property type="match status" value="1"/>
</dbReference>
<dbReference type="InterPro" id="IPR017850">
    <property type="entry name" value="Alkaline_phosphatase_core_sf"/>
</dbReference>
<dbReference type="PANTHER" id="PTHR42693">
    <property type="entry name" value="ARYLSULFATASE FAMILY MEMBER"/>
    <property type="match status" value="1"/>
</dbReference>
<dbReference type="CDD" id="cd16143">
    <property type="entry name" value="ARS_like"/>
    <property type="match status" value="1"/>
</dbReference>
<dbReference type="Gene3D" id="3.40.720.10">
    <property type="entry name" value="Alkaline Phosphatase, subunit A"/>
    <property type="match status" value="1"/>
</dbReference>
<accession>A0ABV9SWU8</accession>
<keyword evidence="2" id="KW-0479">Metal-binding</keyword>
<dbReference type="PROSITE" id="PS00523">
    <property type="entry name" value="SULFATASE_1"/>
    <property type="match status" value="1"/>
</dbReference>
<dbReference type="InterPro" id="IPR000917">
    <property type="entry name" value="Sulfatase_N"/>
</dbReference>
<dbReference type="Pfam" id="PF00884">
    <property type="entry name" value="Sulfatase"/>
    <property type="match status" value="1"/>
</dbReference>
<evidence type="ECO:0000256" key="3">
    <source>
        <dbReference type="ARBA" id="ARBA00022801"/>
    </source>
</evidence>
<evidence type="ECO:0000256" key="1">
    <source>
        <dbReference type="ARBA" id="ARBA00008779"/>
    </source>
</evidence>
<feature type="compositionally biased region" description="Basic and acidic residues" evidence="5">
    <location>
        <begin position="516"/>
        <end position="533"/>
    </location>
</feature>
<keyword evidence="8" id="KW-1185">Reference proteome</keyword>
<name>A0ABV9SWU8_9BACT</name>
<protein>
    <submittedName>
        <fullName evidence="7">Arylsulfatase</fullName>
    </submittedName>
</protein>
<comment type="similarity">
    <text evidence="1">Belongs to the sulfatase family.</text>
</comment>
<dbReference type="InterPro" id="IPR050738">
    <property type="entry name" value="Sulfatase"/>
</dbReference>
<evidence type="ECO:0000259" key="6">
    <source>
        <dbReference type="Pfam" id="PF00884"/>
    </source>
</evidence>
<gene>
    <name evidence="7" type="ORF">ACFPFU_04040</name>
</gene>
<keyword evidence="4" id="KW-0106">Calcium</keyword>
<evidence type="ECO:0000256" key="4">
    <source>
        <dbReference type="ARBA" id="ARBA00022837"/>
    </source>
</evidence>
<organism evidence="7 8">
    <name type="scientific">Negadavirga shengliensis</name>
    <dbReference type="NCBI Taxonomy" id="1389218"/>
    <lineage>
        <taxon>Bacteria</taxon>
        <taxon>Pseudomonadati</taxon>
        <taxon>Bacteroidota</taxon>
        <taxon>Cytophagia</taxon>
        <taxon>Cytophagales</taxon>
        <taxon>Cyclobacteriaceae</taxon>
        <taxon>Negadavirga</taxon>
    </lineage>
</organism>
<evidence type="ECO:0000313" key="8">
    <source>
        <dbReference type="Proteomes" id="UP001595818"/>
    </source>
</evidence>
<feature type="region of interest" description="Disordered" evidence="5">
    <location>
        <begin position="507"/>
        <end position="533"/>
    </location>
</feature>
<sequence length="533" mass="60063">MVEIHVSKKNLKDYPRRVLIVGFWVLLYISCDPKEKRELSGLPNIVIIFADDMGYGDVSALNPSAKTRTPAIDNLIQQGLAFTEAHASASVCTPSRYGLLTGRYAFRSENGAYGIWGFDKPVIEPERKTLARLLKKSGYQTACIGKWHLGLDWQTKDGSGEPNFDEITGYSDVDYHQPVSGGPNDFGFDYSFIHPASLDIPPYVFLRNQEVVDPDMILTTDFYPSRKEDTEYAWDKKHTNDDAVYWEKGVWWRQGEMSRSFRIETCQTEIVKEGVAFIERASENPENPFFLYLPLTSPHTPWVPSEKFKGTSSVGLYGDFIREVDDVVAQVINALKKHGTYENTLFVFTSDNGAYWPQEEIDLHNHDANQGRRGQKGDIWDGGHRVPLVISWPGMTDKPGMVDHLISLTDFYATFAALTGSQTEAGSGEDSFSFWHVLNGDFDTPIRPSMIHHSSRGMYSIRGGGWKYIEGLGSGGFTFPDTETPLENGPQGQLYRVEVDSLEQNNLFSESPEQLQELKEKLERGKRKGETAS</sequence>
<evidence type="ECO:0000256" key="5">
    <source>
        <dbReference type="SAM" id="MobiDB-lite"/>
    </source>
</evidence>
<dbReference type="InterPro" id="IPR024607">
    <property type="entry name" value="Sulfatase_CS"/>
</dbReference>